<dbReference type="GO" id="GO:0005829">
    <property type="term" value="C:cytosol"/>
    <property type="evidence" value="ECO:0007669"/>
    <property type="project" value="GOC"/>
</dbReference>
<reference evidence="3" key="1">
    <citation type="submission" date="2015-07" db="EMBL/GenBank/DDBJ databases">
        <title>MeaNS - Measles Nucleotide Surveillance Program.</title>
        <authorList>
            <person name="Tran T."/>
            <person name="Druce J."/>
        </authorList>
    </citation>
    <scope>NUCLEOTIDE SEQUENCE</scope>
    <source>
        <strain evidence="3">UCB-OBI-ISO-001</strain>
        <tissue evidence="3">Gonad</tissue>
    </source>
</reference>
<organism evidence="3">
    <name type="scientific">Octopus bimaculoides</name>
    <name type="common">California two-spotted octopus</name>
    <dbReference type="NCBI Taxonomy" id="37653"/>
    <lineage>
        <taxon>Eukaryota</taxon>
        <taxon>Metazoa</taxon>
        <taxon>Spiralia</taxon>
        <taxon>Lophotrochozoa</taxon>
        <taxon>Mollusca</taxon>
        <taxon>Cephalopoda</taxon>
        <taxon>Coleoidea</taxon>
        <taxon>Octopodiformes</taxon>
        <taxon>Octopoda</taxon>
        <taxon>Incirrata</taxon>
        <taxon>Octopodidae</taxon>
        <taxon>Octopus</taxon>
    </lineage>
</organism>
<dbReference type="PANTHER" id="PTHR35072:SF1">
    <property type="entry name" value="COILED-COIL DOMAIN-CONTAINING PROTEIN 91"/>
    <property type="match status" value="1"/>
</dbReference>
<dbReference type="GO" id="GO:0090160">
    <property type="term" value="P:Golgi to lysosome transport"/>
    <property type="evidence" value="ECO:0007669"/>
    <property type="project" value="TreeGrafter"/>
</dbReference>
<name>A0A0L8FMW2_OCTBM</name>
<feature type="compositionally biased region" description="Low complexity" evidence="2">
    <location>
        <begin position="181"/>
        <end position="194"/>
    </location>
</feature>
<dbReference type="STRING" id="37653.A0A0L8FMW2"/>
<accession>A0A0L8FMW2</accession>
<feature type="compositionally biased region" description="Pro residues" evidence="2">
    <location>
        <begin position="170"/>
        <end position="180"/>
    </location>
</feature>
<dbReference type="EMBL" id="KQ428981">
    <property type="protein sequence ID" value="KOF65740.1"/>
    <property type="molecule type" value="Genomic_DNA"/>
</dbReference>
<feature type="compositionally biased region" description="Low complexity" evidence="2">
    <location>
        <begin position="205"/>
        <end position="218"/>
    </location>
</feature>
<dbReference type="InterPro" id="IPR034592">
    <property type="entry name" value="CCDC91"/>
</dbReference>
<evidence type="ECO:0000256" key="2">
    <source>
        <dbReference type="SAM" id="MobiDB-lite"/>
    </source>
</evidence>
<keyword evidence="1" id="KW-0175">Coiled coil</keyword>
<feature type="coiled-coil region" evidence="1">
    <location>
        <begin position="337"/>
        <end position="379"/>
    </location>
</feature>
<gene>
    <name evidence="3" type="ORF">OCBIM_22014547mg</name>
</gene>
<feature type="region of interest" description="Disordered" evidence="2">
    <location>
        <begin position="116"/>
        <end position="253"/>
    </location>
</feature>
<evidence type="ECO:0000256" key="1">
    <source>
        <dbReference type="SAM" id="Coils"/>
    </source>
</evidence>
<dbReference type="OrthoDB" id="6146069at2759"/>
<dbReference type="AlphaFoldDB" id="A0A0L8FMW2"/>
<feature type="coiled-coil region" evidence="1">
    <location>
        <begin position="260"/>
        <end position="294"/>
    </location>
</feature>
<dbReference type="PANTHER" id="PTHR35072">
    <property type="entry name" value="COILED-COIL DOMAIN-CONTAINING PROTEIN 91"/>
    <property type="match status" value="1"/>
</dbReference>
<feature type="compositionally biased region" description="Basic and acidic residues" evidence="2">
    <location>
        <begin position="240"/>
        <end position="252"/>
    </location>
</feature>
<evidence type="ECO:0000313" key="3">
    <source>
        <dbReference type="EMBL" id="KOF65740.1"/>
    </source>
</evidence>
<feature type="compositionally biased region" description="Basic residues" evidence="2">
    <location>
        <begin position="195"/>
        <end position="204"/>
    </location>
</feature>
<proteinExistence type="predicted"/>
<sequence>MMFPPDLQQRPVHSQPDLLCAQNTFPRHLDSPPSVHDRMAPDSVVTGAAVVSQFDANLLPDIGQNLNHGMQPNMMNGMFNAPPSVADHQARRCDLSNSVAGVDLVSPAGPSWRRPSYGHEGLSMADVPDLNQPASWRHGNASASPRCPSFDEVLNGPQHYVPDQRMQQPLPQPPHPPAPLPQQEQQQQHHQSLPPHHHPHHQRAHPPSQQQQQQQQQQQPPPSVIEDLGGATGGLPVVPKQERRRDHSDGQRDSYLLKQLDELRSRNIELTSRVDSLQVQLSEQKSKYESLQAKHASDLEAIRQAGHDALAVVVEEYKSLCRTAVLQQQEVAESHLKEKLKSEADQYTQMLQEQHEQLFDVLKKEKEENEHRIKTALEDQKSVQRDEFEKYFHQEQNRYQESLQKVMSEEQTLHQRALDEALHQQQLESQKKFKEEMTMMKYEMKSMQNKYLEEREKALQEEKESREVINF</sequence>
<dbReference type="GO" id="GO:0005802">
    <property type="term" value="C:trans-Golgi network"/>
    <property type="evidence" value="ECO:0007669"/>
    <property type="project" value="TreeGrafter"/>
</dbReference>
<protein>
    <submittedName>
        <fullName evidence="3">Uncharacterized protein</fullName>
    </submittedName>
</protein>